<dbReference type="SUPFAM" id="SSF47413">
    <property type="entry name" value="lambda repressor-like DNA-binding domains"/>
    <property type="match status" value="1"/>
</dbReference>
<dbReference type="EMBL" id="CP063849">
    <property type="protein sequence ID" value="QOY86747.1"/>
    <property type="molecule type" value="Genomic_DNA"/>
</dbReference>
<evidence type="ECO:0000313" key="2">
    <source>
        <dbReference type="EMBL" id="QOY86747.1"/>
    </source>
</evidence>
<dbReference type="Gene3D" id="1.10.260.40">
    <property type="entry name" value="lambda repressor-like DNA-binding domains"/>
    <property type="match status" value="1"/>
</dbReference>
<dbReference type="SMART" id="SM00530">
    <property type="entry name" value="HTH_XRE"/>
    <property type="match status" value="1"/>
</dbReference>
<reference evidence="2 3" key="1">
    <citation type="submission" date="2020-10" db="EMBL/GenBank/DDBJ databases">
        <title>Complete genome sequence of Paludibaculum fermentans P105T, a facultatively anaerobic acidobacterium capable of dissimilatory Fe(III) reduction.</title>
        <authorList>
            <person name="Dedysh S.N."/>
            <person name="Beletsky A.V."/>
            <person name="Kulichevskaya I.S."/>
            <person name="Mardanov A.V."/>
            <person name="Ravin N.V."/>
        </authorList>
    </citation>
    <scope>NUCLEOTIDE SEQUENCE [LARGE SCALE GENOMIC DNA]</scope>
    <source>
        <strain evidence="2 3">P105</strain>
    </source>
</reference>
<sequence length="99" mass="11167">MLLREHRIKRKVRLEDIAEATKISRRFLEAIEMGEYGKLPGGVFTTSYIRQYAAAIGFEADEILADCQSSLGESQPERREPGSEAPASATKWYRFLSLG</sequence>
<evidence type="ECO:0000313" key="3">
    <source>
        <dbReference type="Proteomes" id="UP000593892"/>
    </source>
</evidence>
<dbReference type="PANTHER" id="PTHR34475">
    <property type="match status" value="1"/>
</dbReference>
<dbReference type="RefSeq" id="WP_194448416.1">
    <property type="nucleotide sequence ID" value="NZ_CP063849.1"/>
</dbReference>
<feature type="domain" description="HTH cro/C1-type" evidence="1">
    <location>
        <begin position="2"/>
        <end position="63"/>
    </location>
</feature>
<accession>A0A7S7NN91</accession>
<dbReference type="InterPro" id="IPR050400">
    <property type="entry name" value="Bact_Cytoskel_RodZ"/>
</dbReference>
<evidence type="ECO:0000259" key="1">
    <source>
        <dbReference type="SMART" id="SM00530"/>
    </source>
</evidence>
<dbReference type="GO" id="GO:0003677">
    <property type="term" value="F:DNA binding"/>
    <property type="evidence" value="ECO:0007669"/>
    <property type="project" value="InterPro"/>
</dbReference>
<proteinExistence type="predicted"/>
<organism evidence="2 3">
    <name type="scientific">Paludibaculum fermentans</name>
    <dbReference type="NCBI Taxonomy" id="1473598"/>
    <lineage>
        <taxon>Bacteria</taxon>
        <taxon>Pseudomonadati</taxon>
        <taxon>Acidobacteriota</taxon>
        <taxon>Terriglobia</taxon>
        <taxon>Bryobacterales</taxon>
        <taxon>Bryobacteraceae</taxon>
        <taxon>Paludibaculum</taxon>
    </lineage>
</organism>
<dbReference type="PANTHER" id="PTHR34475:SF1">
    <property type="entry name" value="CYTOSKELETON PROTEIN RODZ"/>
    <property type="match status" value="1"/>
</dbReference>
<name>A0A7S7NN91_PALFE</name>
<dbReference type="AlphaFoldDB" id="A0A7S7NN91"/>
<dbReference type="InterPro" id="IPR010982">
    <property type="entry name" value="Lambda_DNA-bd_dom_sf"/>
</dbReference>
<dbReference type="KEGG" id="pfer:IRI77_28770"/>
<dbReference type="Proteomes" id="UP000593892">
    <property type="component" value="Chromosome"/>
</dbReference>
<gene>
    <name evidence="2" type="ORF">IRI77_28770</name>
</gene>
<dbReference type="InterPro" id="IPR001387">
    <property type="entry name" value="Cro/C1-type_HTH"/>
</dbReference>
<keyword evidence="3" id="KW-1185">Reference proteome</keyword>
<dbReference type="CDD" id="cd00093">
    <property type="entry name" value="HTH_XRE"/>
    <property type="match status" value="1"/>
</dbReference>
<dbReference type="Pfam" id="PF13413">
    <property type="entry name" value="HTH_25"/>
    <property type="match status" value="1"/>
</dbReference>
<protein>
    <submittedName>
        <fullName evidence="2">Helix-turn-helix domain-containing protein</fullName>
    </submittedName>
</protein>